<comment type="caution">
    <text evidence="3">The sequence shown here is derived from an EMBL/GenBank/DDBJ whole genome shotgun (WGS) entry which is preliminary data.</text>
</comment>
<feature type="domain" description="Reverse transcriptase Ty1/copia-type" evidence="1">
    <location>
        <begin position="384"/>
        <end position="482"/>
    </location>
</feature>
<sequence>MTTVAQRTPLGPTITLNDQNYILLSCEEYEHYSIVLILLTAPVFSPDAFLASHGESWMIDSGATTHLTVQPTNHITLTNVLFAPKFPVNLLSVSQLTKKHNCSVTFFPSYCVFQDLLTRRTIGGGHERGGLYFLDKTTPFDARALSASVSPLQWHCRLGHPSLPSLKKILPIESARLDCESCELGKHHRASFPPRIEKRSSSPFTLVHSDIWGPCRFESTGGFRYFITFVDDYSRMTWVYLLRDRSQDYHDTYACSKVILGDAILTACYLINRMPSSVLSGNTPHSCLFPDTPLFGLTPRVFGYIPVVLVQPTTTTPPDPPDPLQLQLLEPPLHQPMISPSLFAKALRPCPLSFEGYMELVEHLLTLMLLLADGYLLKFDGTLDRYKARLVAKGFTQTYGVDYFETFSPVARLNSIRVLFSLAVNLNWPMYQMDIKNAFLYGDLNEIVYMEQPPGYVAQGEKQRLVCKLKKAIYGLKQSPRACDAVGIEKAKTYLQKHFVTKDLGRPRYFLGIEIAHSKHGVSLSQRKYACDLLQEAGLLGTKRQFMDKPRSVHWEAALRILKYIKASPGKGLLFKRHGHVKIEAYSDADYAGSKDDRKSTSGYCTYVGGNLVTWRSKKTNYSC</sequence>
<dbReference type="InterPro" id="IPR013103">
    <property type="entry name" value="RVT_2"/>
</dbReference>
<evidence type="ECO:0000313" key="3">
    <source>
        <dbReference type="EMBL" id="KAL0415800.1"/>
    </source>
</evidence>
<dbReference type="Gene3D" id="3.30.420.10">
    <property type="entry name" value="Ribonuclease H-like superfamily/Ribonuclease H"/>
    <property type="match status" value="1"/>
</dbReference>
<dbReference type="InterPro" id="IPR043502">
    <property type="entry name" value="DNA/RNA_pol_sf"/>
</dbReference>
<name>A0AAW2UHW1_9LAMI</name>
<dbReference type="InterPro" id="IPR012337">
    <property type="entry name" value="RNaseH-like_sf"/>
</dbReference>
<reference evidence="3" key="2">
    <citation type="journal article" date="2024" name="Plant">
        <title>Genomic evolution and insights into agronomic trait innovations of Sesamum species.</title>
        <authorList>
            <person name="Miao H."/>
            <person name="Wang L."/>
            <person name="Qu L."/>
            <person name="Liu H."/>
            <person name="Sun Y."/>
            <person name="Le M."/>
            <person name="Wang Q."/>
            <person name="Wei S."/>
            <person name="Zheng Y."/>
            <person name="Lin W."/>
            <person name="Duan Y."/>
            <person name="Cao H."/>
            <person name="Xiong S."/>
            <person name="Wang X."/>
            <person name="Wei L."/>
            <person name="Li C."/>
            <person name="Ma Q."/>
            <person name="Ju M."/>
            <person name="Zhao R."/>
            <person name="Li G."/>
            <person name="Mu C."/>
            <person name="Tian Q."/>
            <person name="Mei H."/>
            <person name="Zhang T."/>
            <person name="Gao T."/>
            <person name="Zhang H."/>
        </authorList>
    </citation>
    <scope>NUCLEOTIDE SEQUENCE</scope>
    <source>
        <strain evidence="3">KEN1</strain>
    </source>
</reference>
<protein>
    <submittedName>
        <fullName evidence="3">Retrovirus-related Pol polyprotein from transposon RE2</fullName>
    </submittedName>
</protein>
<proteinExistence type="predicted"/>
<dbReference type="CDD" id="cd09272">
    <property type="entry name" value="RNase_HI_RT_Ty1"/>
    <property type="match status" value="1"/>
</dbReference>
<dbReference type="PANTHER" id="PTHR11439:SF463">
    <property type="entry name" value="REVERSE TRANSCRIPTASE TY1_COPIA-TYPE DOMAIN-CONTAINING PROTEIN"/>
    <property type="match status" value="1"/>
</dbReference>
<dbReference type="EMBL" id="JACGWN010000012">
    <property type="protein sequence ID" value="KAL0415800.1"/>
    <property type="molecule type" value="Genomic_DNA"/>
</dbReference>
<dbReference type="SUPFAM" id="SSF56672">
    <property type="entry name" value="DNA/RNA polymerases"/>
    <property type="match status" value="1"/>
</dbReference>
<gene>
    <name evidence="3" type="ORF">Slati_3411900</name>
</gene>
<dbReference type="AlphaFoldDB" id="A0AAW2UHW1"/>
<accession>A0AAW2UHW1</accession>
<evidence type="ECO:0000259" key="2">
    <source>
        <dbReference type="Pfam" id="PF13976"/>
    </source>
</evidence>
<reference evidence="3" key="1">
    <citation type="submission" date="2020-06" db="EMBL/GenBank/DDBJ databases">
        <authorList>
            <person name="Li T."/>
            <person name="Hu X."/>
            <person name="Zhang T."/>
            <person name="Song X."/>
            <person name="Zhang H."/>
            <person name="Dai N."/>
            <person name="Sheng W."/>
            <person name="Hou X."/>
            <person name="Wei L."/>
        </authorList>
    </citation>
    <scope>NUCLEOTIDE SEQUENCE</scope>
    <source>
        <strain evidence="3">KEN1</strain>
        <tissue evidence="3">Leaf</tissue>
    </source>
</reference>
<dbReference type="Pfam" id="PF13976">
    <property type="entry name" value="gag_pre-integrs"/>
    <property type="match status" value="1"/>
</dbReference>
<feature type="domain" description="GAG-pre-integrase" evidence="2">
    <location>
        <begin position="130"/>
        <end position="187"/>
    </location>
</feature>
<dbReference type="GO" id="GO:0003676">
    <property type="term" value="F:nucleic acid binding"/>
    <property type="evidence" value="ECO:0007669"/>
    <property type="project" value="InterPro"/>
</dbReference>
<dbReference type="InterPro" id="IPR025724">
    <property type="entry name" value="GAG-pre-integrase_dom"/>
</dbReference>
<dbReference type="SUPFAM" id="SSF53098">
    <property type="entry name" value="Ribonuclease H-like"/>
    <property type="match status" value="1"/>
</dbReference>
<evidence type="ECO:0000259" key="1">
    <source>
        <dbReference type="Pfam" id="PF07727"/>
    </source>
</evidence>
<organism evidence="3">
    <name type="scientific">Sesamum latifolium</name>
    <dbReference type="NCBI Taxonomy" id="2727402"/>
    <lineage>
        <taxon>Eukaryota</taxon>
        <taxon>Viridiplantae</taxon>
        <taxon>Streptophyta</taxon>
        <taxon>Embryophyta</taxon>
        <taxon>Tracheophyta</taxon>
        <taxon>Spermatophyta</taxon>
        <taxon>Magnoliopsida</taxon>
        <taxon>eudicotyledons</taxon>
        <taxon>Gunneridae</taxon>
        <taxon>Pentapetalae</taxon>
        <taxon>asterids</taxon>
        <taxon>lamiids</taxon>
        <taxon>Lamiales</taxon>
        <taxon>Pedaliaceae</taxon>
        <taxon>Sesamum</taxon>
    </lineage>
</organism>
<dbReference type="Pfam" id="PF07727">
    <property type="entry name" value="RVT_2"/>
    <property type="match status" value="1"/>
</dbReference>
<dbReference type="PANTHER" id="PTHR11439">
    <property type="entry name" value="GAG-POL-RELATED RETROTRANSPOSON"/>
    <property type="match status" value="1"/>
</dbReference>
<dbReference type="InterPro" id="IPR036397">
    <property type="entry name" value="RNaseH_sf"/>
</dbReference>